<dbReference type="GO" id="GO:0016020">
    <property type="term" value="C:membrane"/>
    <property type="evidence" value="ECO:0007669"/>
    <property type="project" value="UniProtKB-SubCell"/>
</dbReference>
<evidence type="ECO:0000259" key="7">
    <source>
        <dbReference type="Pfam" id="PF01694"/>
    </source>
</evidence>
<evidence type="ECO:0000313" key="9">
    <source>
        <dbReference type="Proteomes" id="UP000247696"/>
    </source>
</evidence>
<evidence type="ECO:0000256" key="2">
    <source>
        <dbReference type="ARBA" id="ARBA00022692"/>
    </source>
</evidence>
<dbReference type="RefSeq" id="WP_110481735.1">
    <property type="nucleotide sequence ID" value="NZ_CP024988.1"/>
</dbReference>
<feature type="transmembrane region" description="Helical" evidence="6">
    <location>
        <begin position="35"/>
        <end position="56"/>
    </location>
</feature>
<dbReference type="OrthoDB" id="465874at2"/>
<reference evidence="9" key="1">
    <citation type="submission" date="2017-11" db="EMBL/GenBank/DDBJ databases">
        <title>Otitis media/interna in a cat caused by the recently described species Corynebacterium provencense.</title>
        <authorList>
            <person name="Kittl S."/>
            <person name="Brodard I."/>
            <person name="Rychener L."/>
            <person name="Jores J."/>
            <person name="Roosje P."/>
            <person name="Gobeli Brawand S."/>
        </authorList>
    </citation>
    <scope>NUCLEOTIDE SEQUENCE [LARGE SCALE GENOMIC DNA]</scope>
    <source>
        <strain evidence="9">17KM38</strain>
    </source>
</reference>
<feature type="domain" description="Peptidase S54 rhomboid" evidence="7">
    <location>
        <begin position="75"/>
        <end position="206"/>
    </location>
</feature>
<keyword evidence="9" id="KW-1185">Reference proteome</keyword>
<dbReference type="EMBL" id="CP024988">
    <property type="protein sequence ID" value="AWT26779.1"/>
    <property type="molecule type" value="Genomic_DNA"/>
</dbReference>
<feature type="transmembrane region" description="Helical" evidence="6">
    <location>
        <begin position="76"/>
        <end position="103"/>
    </location>
</feature>
<keyword evidence="2 6" id="KW-0812">Transmembrane</keyword>
<accession>A0A2Z3YRA4</accession>
<dbReference type="GO" id="GO:0004252">
    <property type="term" value="F:serine-type endopeptidase activity"/>
    <property type="evidence" value="ECO:0007669"/>
    <property type="project" value="InterPro"/>
</dbReference>
<feature type="transmembrane region" description="Helical" evidence="6">
    <location>
        <begin position="187"/>
        <end position="205"/>
    </location>
</feature>
<evidence type="ECO:0000256" key="5">
    <source>
        <dbReference type="SAM" id="MobiDB-lite"/>
    </source>
</evidence>
<dbReference type="InterPro" id="IPR035952">
    <property type="entry name" value="Rhomboid-like_sf"/>
</dbReference>
<evidence type="ECO:0000256" key="1">
    <source>
        <dbReference type="ARBA" id="ARBA00004141"/>
    </source>
</evidence>
<evidence type="ECO:0000313" key="8">
    <source>
        <dbReference type="EMBL" id="AWT26779.1"/>
    </source>
</evidence>
<gene>
    <name evidence="8" type="ORF">Csp1_20120</name>
</gene>
<proteinExistence type="predicted"/>
<keyword evidence="3 6" id="KW-1133">Transmembrane helix</keyword>
<dbReference type="SUPFAM" id="SSF144091">
    <property type="entry name" value="Rhomboid-like"/>
    <property type="match status" value="1"/>
</dbReference>
<evidence type="ECO:0000256" key="4">
    <source>
        <dbReference type="ARBA" id="ARBA00023136"/>
    </source>
</evidence>
<organism evidence="8 9">
    <name type="scientific">Corynebacterium provencense</name>
    <dbReference type="NCBI Taxonomy" id="1737425"/>
    <lineage>
        <taxon>Bacteria</taxon>
        <taxon>Bacillati</taxon>
        <taxon>Actinomycetota</taxon>
        <taxon>Actinomycetes</taxon>
        <taxon>Mycobacteriales</taxon>
        <taxon>Corynebacteriaceae</taxon>
        <taxon>Corynebacterium</taxon>
    </lineage>
</organism>
<dbReference type="Proteomes" id="UP000247696">
    <property type="component" value="Chromosome"/>
</dbReference>
<dbReference type="InterPro" id="IPR022764">
    <property type="entry name" value="Peptidase_S54_rhomboid_dom"/>
</dbReference>
<protein>
    <recommendedName>
        <fullName evidence="7">Peptidase S54 rhomboid domain-containing protein</fullName>
    </recommendedName>
</protein>
<dbReference type="AlphaFoldDB" id="A0A2Z3YRA4"/>
<dbReference type="Gene3D" id="1.20.1540.10">
    <property type="entry name" value="Rhomboid-like"/>
    <property type="match status" value="1"/>
</dbReference>
<evidence type="ECO:0000256" key="6">
    <source>
        <dbReference type="SAM" id="Phobius"/>
    </source>
</evidence>
<feature type="transmembrane region" description="Helical" evidence="6">
    <location>
        <begin position="134"/>
        <end position="152"/>
    </location>
</feature>
<keyword evidence="4 6" id="KW-0472">Membrane</keyword>
<evidence type="ECO:0000256" key="3">
    <source>
        <dbReference type="ARBA" id="ARBA00022989"/>
    </source>
</evidence>
<feature type="region of interest" description="Disordered" evidence="5">
    <location>
        <begin position="213"/>
        <end position="233"/>
    </location>
</feature>
<dbReference type="Pfam" id="PF01694">
    <property type="entry name" value="Rhomboid"/>
    <property type="match status" value="1"/>
</dbReference>
<feature type="transmembrane region" description="Helical" evidence="6">
    <location>
        <begin position="159"/>
        <end position="181"/>
    </location>
</feature>
<name>A0A2Z3YRA4_9CORY</name>
<dbReference type="KEGG" id="cpre:Csp1_20120"/>
<dbReference type="STRING" id="1737425.GCA_900049755_02060"/>
<sequence length="233" mass="24150">MTGTGKTPATTAGRQVRSTTGRPLARLLHSRAGRALATTVVFLVVIWAVMLVNALSNYTLTGYGVEPREIGGLRGILFAPFLHVDVNHLTANTPACAVLLFLVALSGQKAVWWSSICTVVVGGAGIWLTGADNTVHVGSSVLIYGWTAYLVLRGFFARNLWQILLGLVVAVVYAGLVQGLFPGDPGVSWQGHLFGAVGGGLAAVVQGRRVRGRSVPGDGGPAAVPGRGARAGS</sequence>
<feature type="transmembrane region" description="Helical" evidence="6">
    <location>
        <begin position="110"/>
        <end position="128"/>
    </location>
</feature>
<comment type="subcellular location">
    <subcellularLocation>
        <location evidence="1">Membrane</location>
        <topology evidence="1">Multi-pass membrane protein</topology>
    </subcellularLocation>
</comment>